<name>A0A6I9QE07_ELAGV</name>
<feature type="compositionally biased region" description="Polar residues" evidence="1">
    <location>
        <begin position="11"/>
        <end position="20"/>
    </location>
</feature>
<organism evidence="2 3">
    <name type="scientific">Elaeis guineensis var. tenera</name>
    <name type="common">Oil palm</name>
    <dbReference type="NCBI Taxonomy" id="51953"/>
    <lineage>
        <taxon>Eukaryota</taxon>
        <taxon>Viridiplantae</taxon>
        <taxon>Streptophyta</taxon>
        <taxon>Embryophyta</taxon>
        <taxon>Tracheophyta</taxon>
        <taxon>Spermatophyta</taxon>
        <taxon>Magnoliopsida</taxon>
        <taxon>Liliopsida</taxon>
        <taxon>Arecaceae</taxon>
        <taxon>Arecoideae</taxon>
        <taxon>Cocoseae</taxon>
        <taxon>Elaeidinae</taxon>
        <taxon>Elaeis</taxon>
    </lineage>
</organism>
<feature type="compositionally biased region" description="Basic and acidic residues" evidence="1">
    <location>
        <begin position="1"/>
        <end position="10"/>
    </location>
</feature>
<dbReference type="Proteomes" id="UP000504607">
    <property type="component" value="Unplaced"/>
</dbReference>
<evidence type="ECO:0000313" key="3">
    <source>
        <dbReference type="RefSeq" id="XP_010907803.1"/>
    </source>
</evidence>
<keyword evidence="2" id="KW-1185">Reference proteome</keyword>
<evidence type="ECO:0000313" key="2">
    <source>
        <dbReference type="Proteomes" id="UP000504607"/>
    </source>
</evidence>
<proteinExistence type="predicted"/>
<dbReference type="InParanoid" id="A0A6I9QE07"/>
<sequence>MGQRSPENHNRWTTTPSPGSTAMVVGGGSKIHPRDRPRQRGRSSARGILSTDFDESEMGALKNSKPNVGIIGPAWKGWHWPKKNCRLLEPMLIWQRRKQSRQRKHWVRQSRIFETRKTSRKRSLKVASLRIVSGMKMAVMWSESYTRTST</sequence>
<gene>
    <name evidence="3" type="primary">LOC105034367</name>
</gene>
<feature type="region of interest" description="Disordered" evidence="1">
    <location>
        <begin position="1"/>
        <end position="61"/>
    </location>
</feature>
<evidence type="ECO:0000256" key="1">
    <source>
        <dbReference type="SAM" id="MobiDB-lite"/>
    </source>
</evidence>
<dbReference type="AlphaFoldDB" id="A0A6I9QE07"/>
<reference evidence="3" key="1">
    <citation type="submission" date="2025-08" db="UniProtKB">
        <authorList>
            <consortium name="RefSeq"/>
        </authorList>
    </citation>
    <scope>IDENTIFICATION</scope>
</reference>
<dbReference type="RefSeq" id="XP_010907803.1">
    <property type="nucleotide sequence ID" value="XM_010909501.3"/>
</dbReference>
<accession>A0A6I9QE07</accession>
<protein>
    <submittedName>
        <fullName evidence="3">Uncharacterized protein LOC105034367</fullName>
    </submittedName>
</protein>